<dbReference type="InterPro" id="IPR038718">
    <property type="entry name" value="SNF2-like_sf"/>
</dbReference>
<dbReference type="GO" id="GO:0016787">
    <property type="term" value="F:hydrolase activity"/>
    <property type="evidence" value="ECO:0007669"/>
    <property type="project" value="UniProtKB-KW"/>
</dbReference>
<reference evidence="5" key="1">
    <citation type="submission" date="2013-12" db="EMBL/GenBank/DDBJ databases">
        <title>The Genome Sequence of Aphanomyces invadans NJM9701.</title>
        <authorList>
            <consortium name="The Broad Institute Genomics Platform"/>
            <person name="Russ C."/>
            <person name="Tyler B."/>
            <person name="van West P."/>
            <person name="Dieguez-Uribeondo J."/>
            <person name="Young S.K."/>
            <person name="Zeng Q."/>
            <person name="Gargeya S."/>
            <person name="Fitzgerald M."/>
            <person name="Abouelleil A."/>
            <person name="Alvarado L."/>
            <person name="Chapman S.B."/>
            <person name="Gainer-Dewar J."/>
            <person name="Goldberg J."/>
            <person name="Griggs A."/>
            <person name="Gujja S."/>
            <person name="Hansen M."/>
            <person name="Howarth C."/>
            <person name="Imamovic A."/>
            <person name="Ireland A."/>
            <person name="Larimer J."/>
            <person name="McCowan C."/>
            <person name="Murphy C."/>
            <person name="Pearson M."/>
            <person name="Poon T.W."/>
            <person name="Priest M."/>
            <person name="Roberts A."/>
            <person name="Saif S."/>
            <person name="Shea T."/>
            <person name="Sykes S."/>
            <person name="Wortman J."/>
            <person name="Nusbaum C."/>
            <person name="Birren B."/>
        </authorList>
    </citation>
    <scope>NUCLEOTIDE SEQUENCE [LARGE SCALE GENOMIC DNA]</scope>
    <source>
        <strain evidence="5">NJM9701</strain>
    </source>
</reference>
<dbReference type="SUPFAM" id="SSF52540">
    <property type="entry name" value="P-loop containing nucleoside triphosphate hydrolases"/>
    <property type="match status" value="2"/>
</dbReference>
<dbReference type="SUPFAM" id="SSF57850">
    <property type="entry name" value="RING/U-box"/>
    <property type="match status" value="1"/>
</dbReference>
<dbReference type="PANTHER" id="PTHR45865:SF1">
    <property type="entry name" value="E3 UBIQUITIN-PROTEIN LIGASE SHPRH"/>
    <property type="match status" value="1"/>
</dbReference>
<dbReference type="InterPro" id="IPR014001">
    <property type="entry name" value="Helicase_ATP-bd"/>
</dbReference>
<gene>
    <name evidence="5" type="ORF">H310_00981</name>
</gene>
<dbReference type="Pfam" id="PF00176">
    <property type="entry name" value="SNF2-rel_dom"/>
    <property type="match status" value="1"/>
</dbReference>
<proteinExistence type="predicted"/>
<feature type="compositionally biased region" description="Basic residues" evidence="3">
    <location>
        <begin position="1"/>
        <end position="14"/>
    </location>
</feature>
<dbReference type="eggNOG" id="KOG0298">
    <property type="taxonomic scope" value="Eukaryota"/>
</dbReference>
<dbReference type="EMBL" id="KI913953">
    <property type="protein sequence ID" value="ETW08387.1"/>
    <property type="molecule type" value="Genomic_DNA"/>
</dbReference>
<dbReference type="Pfam" id="PF21325">
    <property type="entry name" value="SHPRH_helical-1st"/>
    <property type="match status" value="1"/>
</dbReference>
<dbReference type="Gene3D" id="3.40.50.10810">
    <property type="entry name" value="Tandem AAA-ATPase domain"/>
    <property type="match status" value="2"/>
</dbReference>
<accession>A0A024URC3</accession>
<evidence type="ECO:0000313" key="5">
    <source>
        <dbReference type="EMBL" id="ETW08387.1"/>
    </source>
</evidence>
<dbReference type="InterPro" id="IPR027417">
    <property type="entry name" value="P-loop_NTPase"/>
</dbReference>
<dbReference type="PANTHER" id="PTHR45865">
    <property type="entry name" value="E3 UBIQUITIN-PROTEIN LIGASE SHPRH FAMILY MEMBER"/>
    <property type="match status" value="1"/>
</dbReference>
<dbReference type="Pfam" id="PF00271">
    <property type="entry name" value="Helicase_C"/>
    <property type="match status" value="1"/>
</dbReference>
<evidence type="ECO:0000259" key="4">
    <source>
        <dbReference type="PROSITE" id="PS50089"/>
    </source>
</evidence>
<dbReference type="RefSeq" id="XP_008862192.1">
    <property type="nucleotide sequence ID" value="XM_008863970.1"/>
</dbReference>
<dbReference type="InterPro" id="IPR048686">
    <property type="entry name" value="SHPRH_helical_1st"/>
</dbReference>
<dbReference type="GeneID" id="20078031"/>
<dbReference type="InterPro" id="IPR000330">
    <property type="entry name" value="SNF2_N"/>
</dbReference>
<dbReference type="GO" id="GO:0008270">
    <property type="term" value="F:zinc ion binding"/>
    <property type="evidence" value="ECO:0007669"/>
    <property type="project" value="UniProtKB-KW"/>
</dbReference>
<dbReference type="Gene3D" id="3.30.40.10">
    <property type="entry name" value="Zinc/RING finger domain, C3HC4 (zinc finger)"/>
    <property type="match status" value="1"/>
</dbReference>
<dbReference type="SMART" id="SM00487">
    <property type="entry name" value="DEXDc"/>
    <property type="match status" value="1"/>
</dbReference>
<keyword evidence="2" id="KW-0862">Zinc</keyword>
<keyword evidence="1" id="KW-0378">Hydrolase</keyword>
<keyword evidence="2" id="KW-0863">Zinc-finger</keyword>
<feature type="domain" description="RING-type" evidence="4">
    <location>
        <begin position="1154"/>
        <end position="1196"/>
    </location>
</feature>
<dbReference type="InterPro" id="IPR011011">
    <property type="entry name" value="Znf_FYVE_PHD"/>
</dbReference>
<dbReference type="OrthoDB" id="46533at2759"/>
<organism evidence="5">
    <name type="scientific">Aphanomyces invadans</name>
    <dbReference type="NCBI Taxonomy" id="157072"/>
    <lineage>
        <taxon>Eukaryota</taxon>
        <taxon>Sar</taxon>
        <taxon>Stramenopiles</taxon>
        <taxon>Oomycota</taxon>
        <taxon>Saprolegniomycetes</taxon>
        <taxon>Saprolegniales</taxon>
        <taxon>Verrucalvaceae</taxon>
        <taxon>Aphanomyces</taxon>
    </lineage>
</organism>
<evidence type="ECO:0000256" key="3">
    <source>
        <dbReference type="SAM" id="MobiDB-lite"/>
    </source>
</evidence>
<evidence type="ECO:0000256" key="2">
    <source>
        <dbReference type="PROSITE-ProRule" id="PRU00175"/>
    </source>
</evidence>
<dbReference type="InterPro" id="IPR052583">
    <property type="entry name" value="ATP-helicase/E3_Ub-Ligase"/>
</dbReference>
<dbReference type="VEuPathDB" id="FungiDB:H310_00981"/>
<dbReference type="InterPro" id="IPR049730">
    <property type="entry name" value="SNF2/RAD54-like_C"/>
</dbReference>
<dbReference type="STRING" id="157072.A0A024URC3"/>
<dbReference type="InterPro" id="IPR001841">
    <property type="entry name" value="Znf_RING"/>
</dbReference>
<dbReference type="Gene3D" id="3.40.50.300">
    <property type="entry name" value="P-loop containing nucleotide triphosphate hydrolases"/>
    <property type="match status" value="1"/>
</dbReference>
<name>A0A024URC3_9STRA</name>
<dbReference type="SUPFAM" id="SSF57903">
    <property type="entry name" value="FYVE/PHD zinc finger"/>
    <property type="match status" value="1"/>
</dbReference>
<evidence type="ECO:0000256" key="1">
    <source>
        <dbReference type="ARBA" id="ARBA00022801"/>
    </source>
</evidence>
<dbReference type="CDD" id="cd18793">
    <property type="entry name" value="SF2_C_SNF"/>
    <property type="match status" value="1"/>
</dbReference>
<dbReference type="PROSITE" id="PS50089">
    <property type="entry name" value="ZF_RING_2"/>
    <property type="match status" value="1"/>
</dbReference>
<keyword evidence="2" id="KW-0479">Metal-binding</keyword>
<protein>
    <recommendedName>
        <fullName evidence="4">RING-type domain-containing protein</fullName>
    </recommendedName>
</protein>
<dbReference type="InterPro" id="IPR013083">
    <property type="entry name" value="Znf_RING/FYVE/PHD"/>
</dbReference>
<feature type="region of interest" description="Disordered" evidence="3">
    <location>
        <begin position="1"/>
        <end position="39"/>
    </location>
</feature>
<sequence>MGRRKQAAPKRQAPRKPADDADASATEQPSVKKAKLWSRRSRSSETTELPISYHLQPLSMDAAAEWIHVRLPLEMGEASNAITSREEESGAYVVSFVGKEDEAYTDIVLKKGDQAVEIPPPWAAKCRPEELTAMAFLNSKKCLAVEIDGRHARFGIHMTTYTALRGNRNLPSATTLISKHMGNFMRWLIRQSKDEWTFPYMSELADPSTSINFDPTVLYKFIPSVPTSQAGEEFEPSPNLLSTLRPYQKAAVAWMLQREALPPPPPHNATNAKSPPFAALWARHASGVEYNPFTTLFRALSDVASVDGVNSWNVRGGILADEMGLGKTVQVLACILSHPSPPVSNDVDQDNAVPLQNATVTDGPIRSCVCNSHDEDVHGWLACVRCGMAQHRVCTGFVGCTKEFYCEGCLRRVVPDWAATTTLIISPESIHKQWKREILRHTKPDSISIMSYGGIKSLRQRLKGRPSPEWKYCRAPELAKFDVVLTTYEALKDDLHHVAATEESTLRQRKRYRIVASPLTHVKWWRICMDEAQLVENTQTKASLMALALKSTLRWCVSGTPFSADLADVYGTLAFLQAVPFHDKAWWRAVMVPFAATSHRLGHLMQHLMWRNEKKNVLDQINLPPQTIEVTWLDLSNIETHFYHQQLEECTKHRLLPDTTEHNEITPAMINSLMRLRQACCHPQVGSNGLKALDGNQPMKMDEVLAEMLQKAQRECEEAQRILLAVLNGLAALNVLEGAIDVAVGQYYEALCLVQHNWADIHADLLPRLHLVYNFGRLLGRYCGDDADNVPHSVPYEDAKTHHCLPQLTATKPIFKNFSVQRDCATDLICGARRELAESATRIELYYLQQCNLAHDTALHKYETAFNAFQADHFPDVDMETQHVPDSFHSGWMEALDGIDDDVAFIDRVRAKLMSRYDTGAHWSQKMRTAHSLRMVLVREFDRMFLLRAVNHQRLMALSRTVPTKQDIDISGNCSRCREGRDGPTCHHCKLQPQMDALRSMLGIADTDAALSASDHNLASLLMDITTELVKCTTSYNAYTMHERIQTMFGDMRKERILAMKLWKAQHARLGALDELEMAKTTLQLRQPYEPIRDAEKLYKLLPVEVPLKRMELEQEKVESSANLASKLSQLRYLLHLHRMRDQSTSGGNDDQMCVVCHERMRAKRGVWPCAHVFCMECTHLLIQRAKPLIRCPTCRSVAHENRIVFIQEDSRLRDNVDSGGHGTKIDSIVRRIQSMEAGAKCLMFSQWPDMLKLMHQALVAAGVHCFLVQQKRDFDKTLELFKQYPEGCVLAIPFKHGANGLNVVEANHVILIEPLLHPGVEAQAINRIHRIGQDKSTTVHKFVVRNSVEESILVLQEKKKCITGTGVTKSDKERVTWTDWAMLLQLDNVAMFESFWNEQVTWKSRVMSRQQVKELLERALSMQLHQAGQRLVDQPKMAVSGLEVALPIAKQLLQECTPIAASPHVDLIEFLSHRLQLHTA</sequence>
<dbReference type="GO" id="GO:0005524">
    <property type="term" value="F:ATP binding"/>
    <property type="evidence" value="ECO:0007669"/>
    <property type="project" value="InterPro"/>
</dbReference>
<dbReference type="InterPro" id="IPR001650">
    <property type="entry name" value="Helicase_C-like"/>
</dbReference>